<feature type="transmembrane region" description="Helical" evidence="12">
    <location>
        <begin position="167"/>
        <end position="189"/>
    </location>
</feature>
<dbReference type="GO" id="GO:0005886">
    <property type="term" value="C:plasma membrane"/>
    <property type="evidence" value="ECO:0007669"/>
    <property type="project" value="UniProtKB-SubCell"/>
</dbReference>
<evidence type="ECO:0000256" key="4">
    <source>
        <dbReference type="ARBA" id="ARBA00022679"/>
    </source>
</evidence>
<organism evidence="13 14">
    <name type="scientific">Plasmopara halstedii</name>
    <name type="common">Downy mildew of sunflower</name>
    <dbReference type="NCBI Taxonomy" id="4781"/>
    <lineage>
        <taxon>Eukaryota</taxon>
        <taxon>Sar</taxon>
        <taxon>Stramenopiles</taxon>
        <taxon>Oomycota</taxon>
        <taxon>Peronosporomycetes</taxon>
        <taxon>Peronosporales</taxon>
        <taxon>Peronosporaceae</taxon>
        <taxon>Plasmopara</taxon>
    </lineage>
</organism>
<dbReference type="GeneID" id="36407355"/>
<evidence type="ECO:0000256" key="5">
    <source>
        <dbReference type="ARBA" id="ARBA00022692"/>
    </source>
</evidence>
<evidence type="ECO:0000256" key="3">
    <source>
        <dbReference type="ARBA" id="ARBA00022516"/>
    </source>
</evidence>
<keyword evidence="7 12" id="KW-1133">Transmembrane helix</keyword>
<keyword evidence="6 13" id="KW-0548">Nucleotidyltransferase</keyword>
<feature type="transmembrane region" description="Helical" evidence="12">
    <location>
        <begin position="406"/>
        <end position="428"/>
    </location>
</feature>
<feature type="transmembrane region" description="Helical" evidence="12">
    <location>
        <begin position="440"/>
        <end position="465"/>
    </location>
</feature>
<keyword evidence="11" id="KW-1208">Phospholipid metabolism</keyword>
<protein>
    <submittedName>
        <fullName evidence="13">Phosphatidate cytidylyltransferase</fullName>
    </submittedName>
</protein>
<evidence type="ECO:0000313" key="13">
    <source>
        <dbReference type="EMBL" id="CEG41993.1"/>
    </source>
</evidence>
<evidence type="ECO:0000256" key="2">
    <source>
        <dbReference type="ARBA" id="ARBA00022475"/>
    </source>
</evidence>
<feature type="transmembrane region" description="Helical" evidence="12">
    <location>
        <begin position="268"/>
        <end position="288"/>
    </location>
</feature>
<sequence>MLSVANLPSTTNSDGTDDNVATFRPGSSVAMLRPQRASDQLALSWYGGVTSSKRLSSFQLLCVFFHSLLLLGVAIGIVLAAYISVDMERGERRGGALPYILAAFVALAGHEFSWLAYRVHLKLYMPLKLHEKQTSREMYRRIIAYAVDEDTVAVTSLADKCCCRSNIVTAMVLSALGAGLTGLLCNVSGRTQMPVVYVAESTFVGIFSAAMAPNMSTAVCVLIRYMYFFLSSLKVVLRSDDAFTSHESGLVYDHDGELDSRNIMDRHLAVVIEPYSLLLLSVCLLLITRAVTSKDVMESTLMIVLDVAGMLYLSCSAAVLGLFDQSIRVCESGALAGFFVIVWSAELGSSVTVSILKTVQSPWVHPFTKHVSSQQNVEKLLGAVAFAVGAAILVSQYVDFNMHKTFVALLSAGAVMCAHIGKLFLVSLKKIAKVSSTGSYLCVGGGVLDRIDTLLFMALVFAPFFQRAVFNQPQ</sequence>
<evidence type="ECO:0000256" key="8">
    <source>
        <dbReference type="ARBA" id="ARBA00023098"/>
    </source>
</evidence>
<evidence type="ECO:0000256" key="6">
    <source>
        <dbReference type="ARBA" id="ARBA00022695"/>
    </source>
</evidence>
<dbReference type="PANTHER" id="PTHR46382:SF1">
    <property type="entry name" value="PHOSPHATIDATE CYTIDYLYLTRANSFERASE"/>
    <property type="match status" value="1"/>
</dbReference>
<dbReference type="Proteomes" id="UP000054928">
    <property type="component" value="Unassembled WGS sequence"/>
</dbReference>
<feature type="transmembrane region" description="Helical" evidence="12">
    <location>
        <begin position="300"/>
        <end position="323"/>
    </location>
</feature>
<keyword evidence="10" id="KW-0594">Phospholipid biosynthesis</keyword>
<evidence type="ECO:0000313" key="14">
    <source>
        <dbReference type="Proteomes" id="UP000054928"/>
    </source>
</evidence>
<keyword evidence="3" id="KW-0444">Lipid biosynthesis</keyword>
<keyword evidence="9 12" id="KW-0472">Membrane</keyword>
<evidence type="ECO:0000256" key="9">
    <source>
        <dbReference type="ARBA" id="ARBA00023136"/>
    </source>
</evidence>
<keyword evidence="14" id="KW-1185">Reference proteome</keyword>
<evidence type="ECO:0000256" key="7">
    <source>
        <dbReference type="ARBA" id="ARBA00022989"/>
    </source>
</evidence>
<evidence type="ECO:0000256" key="10">
    <source>
        <dbReference type="ARBA" id="ARBA00023209"/>
    </source>
</evidence>
<name>A0A0P1ALF6_PLAHL</name>
<keyword evidence="4 13" id="KW-0808">Transferase</keyword>
<feature type="transmembrane region" description="Helical" evidence="12">
    <location>
        <begin position="58"/>
        <end position="85"/>
    </location>
</feature>
<reference evidence="14" key="1">
    <citation type="submission" date="2014-09" db="EMBL/GenBank/DDBJ databases">
        <authorList>
            <person name="Sharma Rahul"/>
            <person name="Thines Marco"/>
        </authorList>
    </citation>
    <scope>NUCLEOTIDE SEQUENCE [LARGE SCALE GENOMIC DNA]</scope>
</reference>
<evidence type="ECO:0000256" key="12">
    <source>
        <dbReference type="SAM" id="Phobius"/>
    </source>
</evidence>
<dbReference type="GO" id="GO:0004605">
    <property type="term" value="F:phosphatidate cytidylyltransferase activity"/>
    <property type="evidence" value="ECO:0007669"/>
    <property type="project" value="TreeGrafter"/>
</dbReference>
<dbReference type="PANTHER" id="PTHR46382">
    <property type="entry name" value="PHOSPHATIDATE CYTIDYLYLTRANSFERASE"/>
    <property type="match status" value="1"/>
</dbReference>
<feature type="transmembrane region" description="Helical" evidence="12">
    <location>
        <begin position="335"/>
        <end position="359"/>
    </location>
</feature>
<comment type="subcellular location">
    <subcellularLocation>
        <location evidence="1">Cell membrane</location>
        <topology evidence="1">Multi-pass membrane protein</topology>
    </subcellularLocation>
</comment>
<dbReference type="Pfam" id="PF01148">
    <property type="entry name" value="CTP_transf_1"/>
    <property type="match status" value="1"/>
</dbReference>
<dbReference type="OrthoDB" id="162942at2759"/>
<dbReference type="EMBL" id="CCYD01000610">
    <property type="protein sequence ID" value="CEG41993.1"/>
    <property type="molecule type" value="Genomic_DNA"/>
</dbReference>
<keyword evidence="5 12" id="KW-0812">Transmembrane</keyword>
<dbReference type="OMA" id="GAVMCAH"/>
<dbReference type="GO" id="GO:0016024">
    <property type="term" value="P:CDP-diacylglycerol biosynthetic process"/>
    <property type="evidence" value="ECO:0007669"/>
    <property type="project" value="TreeGrafter"/>
</dbReference>
<dbReference type="RefSeq" id="XP_024578362.1">
    <property type="nucleotide sequence ID" value="XM_024727824.1"/>
</dbReference>
<keyword evidence="2" id="KW-1003">Cell membrane</keyword>
<proteinExistence type="predicted"/>
<keyword evidence="8" id="KW-0443">Lipid metabolism</keyword>
<evidence type="ECO:0000256" key="1">
    <source>
        <dbReference type="ARBA" id="ARBA00004651"/>
    </source>
</evidence>
<feature type="transmembrane region" description="Helical" evidence="12">
    <location>
        <begin position="97"/>
        <end position="117"/>
    </location>
</feature>
<accession>A0A0P1ALF6</accession>
<dbReference type="AlphaFoldDB" id="A0A0P1ALF6"/>
<feature type="transmembrane region" description="Helical" evidence="12">
    <location>
        <begin position="201"/>
        <end position="227"/>
    </location>
</feature>
<evidence type="ECO:0000256" key="11">
    <source>
        <dbReference type="ARBA" id="ARBA00023264"/>
    </source>
</evidence>